<dbReference type="CDD" id="cd18584">
    <property type="entry name" value="ABC_6TM_AarD_CydD"/>
    <property type="match status" value="1"/>
</dbReference>
<evidence type="ECO:0000256" key="4">
    <source>
        <dbReference type="ARBA" id="ARBA00022840"/>
    </source>
</evidence>
<keyword evidence="12" id="KW-1185">Reference proteome</keyword>
<dbReference type="PROSITE" id="PS50893">
    <property type="entry name" value="ABC_TRANSPORTER_2"/>
    <property type="match status" value="1"/>
</dbReference>
<feature type="transmembrane region" description="Helical" evidence="8">
    <location>
        <begin position="44"/>
        <end position="71"/>
    </location>
</feature>
<evidence type="ECO:0000313" key="12">
    <source>
        <dbReference type="Proteomes" id="UP001347146"/>
    </source>
</evidence>
<proteinExistence type="predicted"/>
<dbReference type="InterPro" id="IPR014216">
    <property type="entry name" value="ABC_transptr_CydD"/>
</dbReference>
<evidence type="ECO:0000256" key="2">
    <source>
        <dbReference type="ARBA" id="ARBA00022692"/>
    </source>
</evidence>
<comment type="subcellular location">
    <subcellularLocation>
        <location evidence="1">Cell membrane</location>
        <topology evidence="1">Multi-pass membrane protein</topology>
    </subcellularLocation>
</comment>
<dbReference type="PROSITE" id="PS50929">
    <property type="entry name" value="ABC_TM1F"/>
    <property type="match status" value="1"/>
</dbReference>
<dbReference type="NCBIfam" id="TIGR02857">
    <property type="entry name" value="CydD"/>
    <property type="match status" value="1"/>
</dbReference>
<evidence type="ECO:0000256" key="3">
    <source>
        <dbReference type="ARBA" id="ARBA00022741"/>
    </source>
</evidence>
<feature type="transmembrane region" description="Helical" evidence="8">
    <location>
        <begin position="163"/>
        <end position="186"/>
    </location>
</feature>
<evidence type="ECO:0000256" key="6">
    <source>
        <dbReference type="ARBA" id="ARBA00023136"/>
    </source>
</evidence>
<keyword evidence="2 8" id="KW-0812">Transmembrane</keyword>
<keyword evidence="6 8" id="KW-0472">Membrane</keyword>
<dbReference type="SMART" id="SM00382">
    <property type="entry name" value="AAA"/>
    <property type="match status" value="1"/>
</dbReference>
<feature type="compositionally biased region" description="Polar residues" evidence="7">
    <location>
        <begin position="1"/>
        <end position="12"/>
    </location>
</feature>
<feature type="transmembrane region" description="Helical" evidence="8">
    <location>
        <begin position="83"/>
        <end position="103"/>
    </location>
</feature>
<evidence type="ECO:0000259" key="10">
    <source>
        <dbReference type="PROSITE" id="PS50929"/>
    </source>
</evidence>
<evidence type="ECO:0000313" key="11">
    <source>
        <dbReference type="EMBL" id="MEE3849416.1"/>
    </source>
</evidence>
<dbReference type="Pfam" id="PF00005">
    <property type="entry name" value="ABC_tran"/>
    <property type="match status" value="1"/>
</dbReference>
<name>A0ABU7M8N0_9ACTN</name>
<dbReference type="Gene3D" id="3.40.50.300">
    <property type="entry name" value="P-loop containing nucleotide triphosphate hydrolases"/>
    <property type="match status" value="1"/>
</dbReference>
<evidence type="ECO:0000256" key="8">
    <source>
        <dbReference type="SAM" id="Phobius"/>
    </source>
</evidence>
<feature type="transmembrane region" description="Helical" evidence="8">
    <location>
        <begin position="192"/>
        <end position="211"/>
    </location>
</feature>
<evidence type="ECO:0000256" key="5">
    <source>
        <dbReference type="ARBA" id="ARBA00022989"/>
    </source>
</evidence>
<evidence type="ECO:0000259" key="9">
    <source>
        <dbReference type="PROSITE" id="PS50893"/>
    </source>
</evidence>
<reference evidence="11 12" key="1">
    <citation type="submission" date="2024-01" db="EMBL/GenBank/DDBJ databases">
        <title>Draft genome sequence of Gordonia sp. LSe1-13.</title>
        <authorList>
            <person name="Suphannarot A."/>
            <person name="Mingma R."/>
        </authorList>
    </citation>
    <scope>NUCLEOTIDE SEQUENCE [LARGE SCALE GENOMIC DNA]</scope>
    <source>
        <strain evidence="11 12">LSe1-13</strain>
    </source>
</reference>
<feature type="transmembrane region" description="Helical" evidence="8">
    <location>
        <begin position="271"/>
        <end position="292"/>
    </location>
</feature>
<sequence length="582" mass="60502">MTNPIAGSSTQAVEIGPEPSDAAAPRRSGPIDPRLLRHSSVARGYVVVTALFSFASVVTIIVTAAMAASIVSEIIVDADRRTFAAQQTHLIVLAGALIARGLVTYLHDRYAHRAAARVIAQLRARALDVLTDPAHTSPRTLVTRRDHATTVVLRGLDDLGPYLSGYLPALIVTMTVTPTVVAVIALTDLASALIIVVTLPLIPVFMVLIGLMTRDRTTRKLEATSRLSAQLLDLIAGLPTLRALNRYRGPAARVAELGRAHTRSTMSALRVAFLSGAVLELLATLCVALVAVGIGLRLVYGEMSLYAGVLALILAPEAYHPLRQVGAQFHNSADGVVAAGEVIDLIEAEPDTSAATSGTRTCAVAGQAISLLDVGVHGRDGWAPAHLDAVIEPGQFTMLTGPNGAGKSTALLTVMGLARPDEGSVLIGSISVGELEPAALHEQIAWLPQQPVVVPATVADNLAMFGALDPVDLRRACAATGFDDVIDDLPAGVDTVVGAGGVGLSAGQRQRLALTRTLASPAPLVLLDEPTAHLDEGSARAVLEALSARAADGDTVVVIAHQPLVRSFADAIVDVRGGAHVD</sequence>
<dbReference type="PANTHER" id="PTHR24221:SF590">
    <property type="entry name" value="COMPONENT LINKED WITH THE ASSEMBLY OF CYTOCHROME' TRANSPORT TRANSMEMBRANE ATP-BINDING PROTEIN ABC TRANSPORTER CYDD-RELATED"/>
    <property type="match status" value="1"/>
</dbReference>
<dbReference type="InterPro" id="IPR039421">
    <property type="entry name" value="Type_1_exporter"/>
</dbReference>
<protein>
    <submittedName>
        <fullName evidence="11">Thiol reductant ABC exporter subunit CydD</fullName>
    </submittedName>
</protein>
<evidence type="ECO:0000256" key="1">
    <source>
        <dbReference type="ARBA" id="ARBA00004651"/>
    </source>
</evidence>
<dbReference type="EMBL" id="JAZDUF010000001">
    <property type="protein sequence ID" value="MEE3849416.1"/>
    <property type="molecule type" value="Genomic_DNA"/>
</dbReference>
<comment type="caution">
    <text evidence="11">The sequence shown here is derived from an EMBL/GenBank/DDBJ whole genome shotgun (WGS) entry which is preliminary data.</text>
</comment>
<feature type="domain" description="ABC transporter" evidence="9">
    <location>
        <begin position="369"/>
        <end position="581"/>
    </location>
</feature>
<evidence type="ECO:0000256" key="7">
    <source>
        <dbReference type="SAM" id="MobiDB-lite"/>
    </source>
</evidence>
<keyword evidence="4" id="KW-0067">ATP-binding</keyword>
<dbReference type="InterPro" id="IPR011527">
    <property type="entry name" value="ABC1_TM_dom"/>
</dbReference>
<dbReference type="InterPro" id="IPR036640">
    <property type="entry name" value="ABC1_TM_sf"/>
</dbReference>
<feature type="domain" description="ABC transmembrane type-1" evidence="10">
    <location>
        <begin position="47"/>
        <end position="334"/>
    </location>
</feature>
<dbReference type="SUPFAM" id="SSF52540">
    <property type="entry name" value="P-loop containing nucleoside triphosphate hydrolases"/>
    <property type="match status" value="1"/>
</dbReference>
<feature type="region of interest" description="Disordered" evidence="7">
    <location>
        <begin position="1"/>
        <end position="31"/>
    </location>
</feature>
<accession>A0ABU7M8N0</accession>
<gene>
    <name evidence="11" type="primary">cydD</name>
    <name evidence="11" type="ORF">VZC37_03690</name>
</gene>
<dbReference type="Gene3D" id="1.20.1560.10">
    <property type="entry name" value="ABC transporter type 1, transmembrane domain"/>
    <property type="match status" value="1"/>
</dbReference>
<dbReference type="PANTHER" id="PTHR24221">
    <property type="entry name" value="ATP-BINDING CASSETTE SUB-FAMILY B"/>
    <property type="match status" value="1"/>
</dbReference>
<dbReference type="InterPro" id="IPR027417">
    <property type="entry name" value="P-loop_NTPase"/>
</dbReference>
<dbReference type="SUPFAM" id="SSF90123">
    <property type="entry name" value="ABC transporter transmembrane region"/>
    <property type="match status" value="1"/>
</dbReference>
<dbReference type="Proteomes" id="UP001347146">
    <property type="component" value="Unassembled WGS sequence"/>
</dbReference>
<keyword evidence="3" id="KW-0547">Nucleotide-binding</keyword>
<dbReference type="InterPro" id="IPR003593">
    <property type="entry name" value="AAA+_ATPase"/>
</dbReference>
<dbReference type="Pfam" id="PF00664">
    <property type="entry name" value="ABC_membrane"/>
    <property type="match status" value="1"/>
</dbReference>
<dbReference type="RefSeq" id="WP_330431048.1">
    <property type="nucleotide sequence ID" value="NZ_JAZDUF010000001.1"/>
</dbReference>
<dbReference type="InterPro" id="IPR003439">
    <property type="entry name" value="ABC_transporter-like_ATP-bd"/>
</dbReference>
<organism evidence="11 12">
    <name type="scientific">Gordonia sesuvii</name>
    <dbReference type="NCBI Taxonomy" id="3116777"/>
    <lineage>
        <taxon>Bacteria</taxon>
        <taxon>Bacillati</taxon>
        <taxon>Actinomycetota</taxon>
        <taxon>Actinomycetes</taxon>
        <taxon>Mycobacteriales</taxon>
        <taxon>Gordoniaceae</taxon>
        <taxon>Gordonia</taxon>
    </lineage>
</organism>
<keyword evidence="5 8" id="KW-1133">Transmembrane helix</keyword>